<dbReference type="RefSeq" id="XP_066933130.1">
    <property type="nucleotide sequence ID" value="XM_067077029.1"/>
</dbReference>
<dbReference type="OrthoDB" id="10503929at2759"/>
<name>A0A7M5XD87_9CNID</name>
<dbReference type="Proteomes" id="UP000594262">
    <property type="component" value="Unplaced"/>
</dbReference>
<accession>A0A7M5XD87</accession>
<evidence type="ECO:0000313" key="1">
    <source>
        <dbReference type="EnsemblMetazoa" id="CLYHEMP021330.2"/>
    </source>
</evidence>
<dbReference type="EnsemblMetazoa" id="CLYHEMT021330.2">
    <property type="protein sequence ID" value="CLYHEMP021330.2"/>
    <property type="gene ID" value="CLYHEMG021330"/>
</dbReference>
<dbReference type="AlphaFoldDB" id="A0A7M5XD87"/>
<reference evidence="1" key="1">
    <citation type="submission" date="2021-01" db="UniProtKB">
        <authorList>
            <consortium name="EnsemblMetazoa"/>
        </authorList>
    </citation>
    <scope>IDENTIFICATION</scope>
</reference>
<sequence length="181" mass="20692">MTDSVIVYKHSRCGSSEDFVEVSRLLATEAINVTSTIDWNVWTSNSFISEHKECDCVVYKFSKAPPVISVGNPTTNHSVSKEITSKKHEKIFWCMSSTNVYKQDNSSASFLIPTTPSDNSRHKTQLTLNDSQEVWVNTWKKLCHSLQNEELNSCNAYYKVGQWIWDHVTCDYSKRTSPVLK</sequence>
<keyword evidence="2" id="KW-1185">Reference proteome</keyword>
<organism evidence="1 2">
    <name type="scientific">Clytia hemisphaerica</name>
    <dbReference type="NCBI Taxonomy" id="252671"/>
    <lineage>
        <taxon>Eukaryota</taxon>
        <taxon>Metazoa</taxon>
        <taxon>Cnidaria</taxon>
        <taxon>Hydrozoa</taxon>
        <taxon>Hydroidolina</taxon>
        <taxon>Leptothecata</taxon>
        <taxon>Obeliida</taxon>
        <taxon>Clytiidae</taxon>
        <taxon>Clytia</taxon>
    </lineage>
</organism>
<proteinExistence type="predicted"/>
<dbReference type="GeneID" id="136820801"/>
<evidence type="ECO:0000313" key="2">
    <source>
        <dbReference type="Proteomes" id="UP000594262"/>
    </source>
</evidence>
<protein>
    <submittedName>
        <fullName evidence="1">Uncharacterized protein</fullName>
    </submittedName>
</protein>